<keyword evidence="3" id="KW-1185">Reference proteome</keyword>
<name>A0ABV7IWK4_9RHOB</name>
<dbReference type="EMBL" id="JBHRTO010000001">
    <property type="protein sequence ID" value="MFC3180700.1"/>
    <property type="molecule type" value="Genomic_DNA"/>
</dbReference>
<proteinExistence type="predicted"/>
<keyword evidence="1" id="KW-0812">Transmembrane</keyword>
<keyword evidence="1" id="KW-0472">Membrane</keyword>
<gene>
    <name evidence="2" type="ORF">ACFOGH_06855</name>
</gene>
<organism evidence="2 3">
    <name type="scientific">Cypionkella sinensis</name>
    <dbReference type="NCBI Taxonomy" id="1756043"/>
    <lineage>
        <taxon>Bacteria</taxon>
        <taxon>Pseudomonadati</taxon>
        <taxon>Pseudomonadota</taxon>
        <taxon>Alphaproteobacteria</taxon>
        <taxon>Rhodobacterales</taxon>
        <taxon>Paracoccaceae</taxon>
        <taxon>Cypionkella</taxon>
    </lineage>
</organism>
<dbReference type="RefSeq" id="WP_380072324.1">
    <property type="nucleotide sequence ID" value="NZ_JBHRTO010000001.1"/>
</dbReference>
<sequence length="51" mass="5423">MPLPTFLALIFGVILAAGASIAVVQVAGLSLAWLGLFALCLALFVRTLRWH</sequence>
<comment type="caution">
    <text evidence="2">The sequence shown here is derived from an EMBL/GenBank/DDBJ whole genome shotgun (WGS) entry which is preliminary data.</text>
</comment>
<keyword evidence="1" id="KW-1133">Transmembrane helix</keyword>
<evidence type="ECO:0008006" key="4">
    <source>
        <dbReference type="Google" id="ProtNLM"/>
    </source>
</evidence>
<feature type="transmembrane region" description="Helical" evidence="1">
    <location>
        <begin position="32"/>
        <end position="48"/>
    </location>
</feature>
<protein>
    <recommendedName>
        <fullName evidence="4">DUF1328 domain-containing protein</fullName>
    </recommendedName>
</protein>
<evidence type="ECO:0000313" key="3">
    <source>
        <dbReference type="Proteomes" id="UP001595547"/>
    </source>
</evidence>
<reference evidence="3" key="1">
    <citation type="journal article" date="2019" name="Int. J. Syst. Evol. Microbiol.">
        <title>The Global Catalogue of Microorganisms (GCM) 10K type strain sequencing project: providing services to taxonomists for standard genome sequencing and annotation.</title>
        <authorList>
            <consortium name="The Broad Institute Genomics Platform"/>
            <consortium name="The Broad Institute Genome Sequencing Center for Infectious Disease"/>
            <person name="Wu L."/>
            <person name="Ma J."/>
        </authorList>
    </citation>
    <scope>NUCLEOTIDE SEQUENCE [LARGE SCALE GENOMIC DNA]</scope>
    <source>
        <strain evidence="3">KCTC 52039</strain>
    </source>
</reference>
<evidence type="ECO:0000256" key="1">
    <source>
        <dbReference type="SAM" id="Phobius"/>
    </source>
</evidence>
<accession>A0ABV7IWK4</accession>
<evidence type="ECO:0000313" key="2">
    <source>
        <dbReference type="EMBL" id="MFC3180700.1"/>
    </source>
</evidence>
<dbReference type="Proteomes" id="UP001595547">
    <property type="component" value="Unassembled WGS sequence"/>
</dbReference>